<name>A0A0B2QFX2_GLYSO</name>
<dbReference type="Gene3D" id="3.30.40.10">
    <property type="entry name" value="Zinc/RING finger domain, C3HC4 (zinc finger)"/>
    <property type="match status" value="1"/>
</dbReference>
<reference evidence="9" key="1">
    <citation type="submission" date="2014-07" db="EMBL/GenBank/DDBJ databases">
        <title>Identification of a novel salt tolerance gene in wild soybean by whole-genome sequencing.</title>
        <authorList>
            <person name="Lam H.-M."/>
            <person name="Qi X."/>
            <person name="Li M.-W."/>
            <person name="Liu X."/>
            <person name="Xie M."/>
            <person name="Ni M."/>
            <person name="Xu X."/>
        </authorList>
    </citation>
    <scope>NUCLEOTIDE SEQUENCE [LARGE SCALE GENOMIC DNA]</scope>
    <source>
        <tissue evidence="9">Root</tissue>
    </source>
</reference>
<proteinExistence type="predicted"/>
<keyword evidence="5" id="KW-0862">Zinc</keyword>
<evidence type="ECO:0000256" key="2">
    <source>
        <dbReference type="ARBA" id="ARBA00012483"/>
    </source>
</evidence>
<dbReference type="GO" id="GO:0016567">
    <property type="term" value="P:protein ubiquitination"/>
    <property type="evidence" value="ECO:0007669"/>
    <property type="project" value="TreeGrafter"/>
</dbReference>
<dbReference type="InterPro" id="IPR013083">
    <property type="entry name" value="Znf_RING/FYVE/PHD"/>
</dbReference>
<reference evidence="10 11" key="2">
    <citation type="submission" date="2018-09" db="EMBL/GenBank/DDBJ databases">
        <title>A high-quality reference genome of wild soybean provides a powerful tool to mine soybean genomes.</title>
        <authorList>
            <person name="Xie M."/>
            <person name="Chung C.Y.L."/>
            <person name="Li M.-W."/>
            <person name="Wong F.-L."/>
            <person name="Chan T.-F."/>
            <person name="Lam H.-M."/>
        </authorList>
    </citation>
    <scope>NUCLEOTIDE SEQUENCE [LARGE SCALE GENOMIC DNA]</scope>
    <source>
        <strain evidence="11">cv. W05</strain>
        <tissue evidence="10">Hypocotyl of etiolated seedlings</tissue>
    </source>
</reference>
<dbReference type="SUPFAM" id="SSF57850">
    <property type="entry name" value="RING/U-box"/>
    <property type="match status" value="1"/>
</dbReference>
<dbReference type="EC" id="2.3.2.27" evidence="2"/>
<evidence type="ECO:0000313" key="9">
    <source>
        <dbReference type="EMBL" id="KHN18672.1"/>
    </source>
</evidence>
<evidence type="ECO:0000256" key="1">
    <source>
        <dbReference type="ARBA" id="ARBA00000900"/>
    </source>
</evidence>
<dbReference type="PROSITE" id="PS50089">
    <property type="entry name" value="ZF_RING_2"/>
    <property type="match status" value="1"/>
</dbReference>
<feature type="compositionally biased region" description="Polar residues" evidence="7">
    <location>
        <begin position="36"/>
        <end position="50"/>
    </location>
</feature>
<dbReference type="EMBL" id="KN659644">
    <property type="protein sequence ID" value="KHN18672.1"/>
    <property type="molecule type" value="Genomic_DNA"/>
</dbReference>
<evidence type="ECO:0000256" key="5">
    <source>
        <dbReference type="ARBA" id="ARBA00022833"/>
    </source>
</evidence>
<feature type="region of interest" description="Disordered" evidence="7">
    <location>
        <begin position="324"/>
        <end position="355"/>
    </location>
</feature>
<feature type="compositionally biased region" description="Pro residues" evidence="7">
    <location>
        <begin position="67"/>
        <end position="85"/>
    </location>
</feature>
<dbReference type="Pfam" id="PF13639">
    <property type="entry name" value="zf-RING_2"/>
    <property type="match status" value="1"/>
</dbReference>
<sequence length="409" mass="45236">MPVNRGQGQTTRWYQLCFIPTSSDNSDDSDIESVVLTPSNLTQTSSTWQELSPPIPPESEPEIDWSLPPPPPPPPPPSPPPPLPNFLPLQRVVLTLGTPTSSTWQELFPPSSPLSSPPRPTRISSTWQELSPPSSPLSSRPPTNLEPEIDMSLSLLSPPPLLPDFLQSRPLQRASARTFNIEVQQDRHQPPSPSHVFEGDQSDCSMNVKNGITRVRVSEIDKLFHCPICMDEFKVGGDKACQLPCTHTYCSECILRWLDNNKTCPVCRLQLNGCSFDSINCNNGLDSQPQIPSLPSRSPIVHNDSPQRWENFSQSPPYLLQGIENSINDNNGLDSQPEILLPPPPPPPSAHNDLHRPWEYYFESPYLIVQDIENSEGGNSDEADYDSACDELGDPHEDGASQSVPAPLT</sequence>
<evidence type="ECO:0000259" key="8">
    <source>
        <dbReference type="PROSITE" id="PS50089"/>
    </source>
</evidence>
<feature type="domain" description="RING-type" evidence="8">
    <location>
        <begin position="226"/>
        <end position="268"/>
    </location>
</feature>
<keyword evidence="3" id="KW-0479">Metal-binding</keyword>
<feature type="compositionally biased region" description="Pro residues" evidence="7">
    <location>
        <begin position="340"/>
        <end position="349"/>
    </location>
</feature>
<keyword evidence="11" id="KW-1185">Reference proteome</keyword>
<dbReference type="Gramene" id="XM_028343647.1">
    <property type="protein sequence ID" value="XP_028199448.1"/>
    <property type="gene ID" value="LOC114383950"/>
</dbReference>
<protein>
    <recommendedName>
        <fullName evidence="2">RING-type E3 ubiquitin transferase</fullName>
        <ecNumber evidence="2">2.3.2.27</ecNumber>
    </recommendedName>
</protein>
<dbReference type="PANTHER" id="PTHR15710">
    <property type="entry name" value="E3 UBIQUITIN-PROTEIN LIGASE PRAJA"/>
    <property type="match status" value="1"/>
</dbReference>
<evidence type="ECO:0000256" key="4">
    <source>
        <dbReference type="ARBA" id="ARBA00022771"/>
    </source>
</evidence>
<dbReference type="InterPro" id="IPR001841">
    <property type="entry name" value="Znf_RING"/>
</dbReference>
<feature type="region of interest" description="Disordered" evidence="7">
    <location>
        <begin position="371"/>
        <end position="409"/>
    </location>
</feature>
<evidence type="ECO:0000313" key="11">
    <source>
        <dbReference type="Proteomes" id="UP000289340"/>
    </source>
</evidence>
<gene>
    <name evidence="10" type="ORF">D0Y65_038641</name>
    <name evidence="9" type="ORF">glysoja_049567</name>
</gene>
<dbReference type="PROSITE" id="PS00518">
    <property type="entry name" value="ZF_RING_1"/>
    <property type="match status" value="1"/>
</dbReference>
<dbReference type="EMBL" id="QZWG01000014">
    <property type="protein sequence ID" value="RZB68940.1"/>
    <property type="molecule type" value="Genomic_DNA"/>
</dbReference>
<dbReference type="GO" id="GO:0008270">
    <property type="term" value="F:zinc ion binding"/>
    <property type="evidence" value="ECO:0007669"/>
    <property type="project" value="UniProtKB-KW"/>
</dbReference>
<feature type="compositionally biased region" description="Polar residues" evidence="7">
    <location>
        <begin position="400"/>
        <end position="409"/>
    </location>
</feature>
<dbReference type="GO" id="GO:0061630">
    <property type="term" value="F:ubiquitin protein ligase activity"/>
    <property type="evidence" value="ECO:0007669"/>
    <property type="project" value="UniProtKB-EC"/>
</dbReference>
<organism evidence="9">
    <name type="scientific">Glycine soja</name>
    <name type="common">Wild soybean</name>
    <dbReference type="NCBI Taxonomy" id="3848"/>
    <lineage>
        <taxon>Eukaryota</taxon>
        <taxon>Viridiplantae</taxon>
        <taxon>Streptophyta</taxon>
        <taxon>Embryophyta</taxon>
        <taxon>Tracheophyta</taxon>
        <taxon>Spermatophyta</taxon>
        <taxon>Magnoliopsida</taxon>
        <taxon>eudicotyledons</taxon>
        <taxon>Gunneridae</taxon>
        <taxon>Pentapetalae</taxon>
        <taxon>rosids</taxon>
        <taxon>fabids</taxon>
        <taxon>Fabales</taxon>
        <taxon>Fabaceae</taxon>
        <taxon>Papilionoideae</taxon>
        <taxon>50 kb inversion clade</taxon>
        <taxon>NPAAA clade</taxon>
        <taxon>indigoferoid/millettioid clade</taxon>
        <taxon>Phaseoleae</taxon>
        <taxon>Glycine</taxon>
        <taxon>Glycine subgen. Soja</taxon>
    </lineage>
</organism>
<evidence type="ECO:0000313" key="10">
    <source>
        <dbReference type="EMBL" id="RZB68940.1"/>
    </source>
</evidence>
<dbReference type="InterPro" id="IPR017907">
    <property type="entry name" value="Znf_RING_CS"/>
</dbReference>
<dbReference type="SMART" id="SM00184">
    <property type="entry name" value="RING"/>
    <property type="match status" value="1"/>
</dbReference>
<dbReference type="SMR" id="A0A0B2QFX2"/>
<accession>A0A0B2QFX2</accession>
<evidence type="ECO:0000256" key="7">
    <source>
        <dbReference type="SAM" id="MobiDB-lite"/>
    </source>
</evidence>
<feature type="region of interest" description="Disordered" evidence="7">
    <location>
        <begin position="20"/>
        <end position="87"/>
    </location>
</feature>
<feature type="compositionally biased region" description="Polar residues" evidence="7">
    <location>
        <begin position="324"/>
        <end position="334"/>
    </location>
</feature>
<evidence type="ECO:0000256" key="6">
    <source>
        <dbReference type="PROSITE-ProRule" id="PRU00175"/>
    </source>
</evidence>
<feature type="compositionally biased region" description="Pro residues" evidence="7">
    <location>
        <begin position="110"/>
        <end position="120"/>
    </location>
</feature>
<comment type="catalytic activity">
    <reaction evidence="1">
        <text>S-ubiquitinyl-[E2 ubiquitin-conjugating enzyme]-L-cysteine + [acceptor protein]-L-lysine = [E2 ubiquitin-conjugating enzyme]-L-cysteine + N(6)-ubiquitinyl-[acceptor protein]-L-lysine.</text>
        <dbReference type="EC" id="2.3.2.27"/>
    </reaction>
</comment>
<dbReference type="Proteomes" id="UP000053555">
    <property type="component" value="Unassembled WGS sequence"/>
</dbReference>
<feature type="compositionally biased region" description="Acidic residues" evidence="7">
    <location>
        <begin position="379"/>
        <end position="392"/>
    </location>
</feature>
<dbReference type="Proteomes" id="UP000289340">
    <property type="component" value="Chromosome 14"/>
</dbReference>
<dbReference type="GO" id="GO:0005737">
    <property type="term" value="C:cytoplasm"/>
    <property type="evidence" value="ECO:0007669"/>
    <property type="project" value="TreeGrafter"/>
</dbReference>
<dbReference type="AlphaFoldDB" id="A0A0B2QFX2"/>
<feature type="compositionally biased region" description="Low complexity" evidence="7">
    <location>
        <begin position="121"/>
        <end position="142"/>
    </location>
</feature>
<keyword evidence="4 6" id="KW-0863">Zinc-finger</keyword>
<dbReference type="PANTHER" id="PTHR15710:SF196">
    <property type="entry name" value="F6A14.12 PROTEIN-RELATED"/>
    <property type="match status" value="1"/>
</dbReference>
<feature type="region of interest" description="Disordered" evidence="7">
    <location>
        <begin position="103"/>
        <end position="147"/>
    </location>
</feature>
<evidence type="ECO:0000256" key="3">
    <source>
        <dbReference type="ARBA" id="ARBA00022723"/>
    </source>
</evidence>